<name>A0AAW2K3L7_SESRA</name>
<evidence type="ECO:0000313" key="1">
    <source>
        <dbReference type="EMBL" id="KAL0301580.1"/>
    </source>
</evidence>
<reference evidence="1" key="1">
    <citation type="submission" date="2020-06" db="EMBL/GenBank/DDBJ databases">
        <authorList>
            <person name="Li T."/>
            <person name="Hu X."/>
            <person name="Zhang T."/>
            <person name="Song X."/>
            <person name="Zhang H."/>
            <person name="Dai N."/>
            <person name="Sheng W."/>
            <person name="Hou X."/>
            <person name="Wei L."/>
        </authorList>
    </citation>
    <scope>NUCLEOTIDE SEQUENCE</scope>
    <source>
        <strain evidence="1">G02</strain>
        <tissue evidence="1">Leaf</tissue>
    </source>
</reference>
<accession>A0AAW2K3L7</accession>
<dbReference type="EMBL" id="JACGWJ010000030">
    <property type="protein sequence ID" value="KAL0301580.1"/>
    <property type="molecule type" value="Genomic_DNA"/>
</dbReference>
<proteinExistence type="predicted"/>
<protein>
    <recommendedName>
        <fullName evidence="2">Reverse transcriptase Ty1/copia-type domain-containing protein</fullName>
    </recommendedName>
</protein>
<organism evidence="1">
    <name type="scientific">Sesamum radiatum</name>
    <name type="common">Black benniseed</name>
    <dbReference type="NCBI Taxonomy" id="300843"/>
    <lineage>
        <taxon>Eukaryota</taxon>
        <taxon>Viridiplantae</taxon>
        <taxon>Streptophyta</taxon>
        <taxon>Embryophyta</taxon>
        <taxon>Tracheophyta</taxon>
        <taxon>Spermatophyta</taxon>
        <taxon>Magnoliopsida</taxon>
        <taxon>eudicotyledons</taxon>
        <taxon>Gunneridae</taxon>
        <taxon>Pentapetalae</taxon>
        <taxon>asterids</taxon>
        <taxon>lamiids</taxon>
        <taxon>Lamiales</taxon>
        <taxon>Pedaliaceae</taxon>
        <taxon>Sesamum</taxon>
    </lineage>
</organism>
<comment type="caution">
    <text evidence="1">The sequence shown here is derived from an EMBL/GenBank/DDBJ whole genome shotgun (WGS) entry which is preliminary data.</text>
</comment>
<sequence>MVRFMISFTELPPSFGSYALETATKLLNMATSKTVSQRPYEIWHDKPASYKYLRVWGSPAYVKRLVGDKLHSRSISTNSVPVLYRSTRESRPPDRYGFLRAMSDIDSDKWLEAMRSEMHSIGSNQVLSLVDPPKGVKPIGSMAKSIRILLAIVAWYDYEIWQMDGKMAFLNGFVEEGSTWISQMVSLLLEWNRRSTISKVPSMTSNKLPEDGTHVLMKLYGVMSSSRTSTILVYT</sequence>
<gene>
    <name evidence="1" type="ORF">Sradi_6434800</name>
</gene>
<reference evidence="1" key="2">
    <citation type="journal article" date="2024" name="Plant">
        <title>Genomic evolution and insights into agronomic trait innovations of Sesamum species.</title>
        <authorList>
            <person name="Miao H."/>
            <person name="Wang L."/>
            <person name="Qu L."/>
            <person name="Liu H."/>
            <person name="Sun Y."/>
            <person name="Le M."/>
            <person name="Wang Q."/>
            <person name="Wei S."/>
            <person name="Zheng Y."/>
            <person name="Lin W."/>
            <person name="Duan Y."/>
            <person name="Cao H."/>
            <person name="Xiong S."/>
            <person name="Wang X."/>
            <person name="Wei L."/>
            <person name="Li C."/>
            <person name="Ma Q."/>
            <person name="Ju M."/>
            <person name="Zhao R."/>
            <person name="Li G."/>
            <person name="Mu C."/>
            <person name="Tian Q."/>
            <person name="Mei H."/>
            <person name="Zhang T."/>
            <person name="Gao T."/>
            <person name="Zhang H."/>
        </authorList>
    </citation>
    <scope>NUCLEOTIDE SEQUENCE</scope>
    <source>
        <strain evidence="1">G02</strain>
    </source>
</reference>
<dbReference type="AlphaFoldDB" id="A0AAW2K3L7"/>
<evidence type="ECO:0008006" key="2">
    <source>
        <dbReference type="Google" id="ProtNLM"/>
    </source>
</evidence>